<sequence length="44" mass="5286">MPPFVSFWEHLKNIISVPMCQRLFQKNIQILFFGAPIVHNRERC</sequence>
<organism evidence="1">
    <name type="scientific">Siphoviridae sp. cthHz3</name>
    <dbReference type="NCBI Taxonomy" id="2825614"/>
    <lineage>
        <taxon>Viruses</taxon>
        <taxon>Duplodnaviria</taxon>
        <taxon>Heunggongvirae</taxon>
        <taxon>Uroviricota</taxon>
        <taxon>Caudoviricetes</taxon>
    </lineage>
</organism>
<proteinExistence type="predicted"/>
<protein>
    <submittedName>
        <fullName evidence="1">Uncharacterized protein</fullName>
    </submittedName>
</protein>
<name>A0A8S5UYS1_9CAUD</name>
<reference evidence="1" key="1">
    <citation type="journal article" date="2021" name="Proc. Natl. Acad. Sci. U.S.A.">
        <title>A Catalog of Tens of Thousands of Viruses from Human Metagenomes Reveals Hidden Associations with Chronic Diseases.</title>
        <authorList>
            <person name="Tisza M.J."/>
            <person name="Buck C.B."/>
        </authorList>
    </citation>
    <scope>NUCLEOTIDE SEQUENCE</scope>
    <source>
        <strain evidence="1">CthHz3</strain>
    </source>
</reference>
<accession>A0A8S5UYS1</accession>
<evidence type="ECO:0000313" key="1">
    <source>
        <dbReference type="EMBL" id="DAF99530.1"/>
    </source>
</evidence>
<dbReference type="EMBL" id="BK016167">
    <property type="protein sequence ID" value="DAF99530.1"/>
    <property type="molecule type" value="Genomic_DNA"/>
</dbReference>